<reference evidence="2" key="1">
    <citation type="journal article" date="2023" name="G3 (Bethesda)">
        <title>A reference genome for the long-term kleptoplast-retaining sea slug Elysia crispata morphotype clarki.</title>
        <authorList>
            <person name="Eastman K.E."/>
            <person name="Pendleton A.L."/>
            <person name="Shaikh M.A."/>
            <person name="Suttiyut T."/>
            <person name="Ogas R."/>
            <person name="Tomko P."/>
            <person name="Gavelis G."/>
            <person name="Widhalm J.R."/>
            <person name="Wisecaver J.H."/>
        </authorList>
    </citation>
    <scope>NUCLEOTIDE SEQUENCE</scope>
    <source>
        <strain evidence="2">ECLA1</strain>
    </source>
</reference>
<dbReference type="AlphaFoldDB" id="A0AAE0YBL7"/>
<evidence type="ECO:0000313" key="2">
    <source>
        <dbReference type="EMBL" id="KAK3738276.1"/>
    </source>
</evidence>
<feature type="region of interest" description="Disordered" evidence="1">
    <location>
        <begin position="54"/>
        <end position="75"/>
    </location>
</feature>
<accession>A0AAE0YBL7</accession>
<proteinExistence type="predicted"/>
<organism evidence="2 3">
    <name type="scientific">Elysia crispata</name>
    <name type="common">lettuce slug</name>
    <dbReference type="NCBI Taxonomy" id="231223"/>
    <lineage>
        <taxon>Eukaryota</taxon>
        <taxon>Metazoa</taxon>
        <taxon>Spiralia</taxon>
        <taxon>Lophotrochozoa</taxon>
        <taxon>Mollusca</taxon>
        <taxon>Gastropoda</taxon>
        <taxon>Heterobranchia</taxon>
        <taxon>Euthyneura</taxon>
        <taxon>Panpulmonata</taxon>
        <taxon>Sacoglossa</taxon>
        <taxon>Placobranchoidea</taxon>
        <taxon>Plakobranchidae</taxon>
        <taxon>Elysia</taxon>
    </lineage>
</organism>
<gene>
    <name evidence="2" type="ORF">RRG08_039685</name>
</gene>
<dbReference type="Proteomes" id="UP001283361">
    <property type="component" value="Unassembled WGS sequence"/>
</dbReference>
<feature type="compositionally biased region" description="Polar residues" evidence="1">
    <location>
        <begin position="54"/>
        <end position="69"/>
    </location>
</feature>
<dbReference type="EMBL" id="JAWDGP010006599">
    <property type="protein sequence ID" value="KAK3738276.1"/>
    <property type="molecule type" value="Genomic_DNA"/>
</dbReference>
<evidence type="ECO:0000313" key="3">
    <source>
        <dbReference type="Proteomes" id="UP001283361"/>
    </source>
</evidence>
<sequence length="75" mass="8763">MSWTYGFSFIQIKRDSGSNFGVNELGKVGRLCPVWYWFGPKRLRIVAPQDHLRSTLQQEDTHSRGQQTDQGRHQK</sequence>
<evidence type="ECO:0000256" key="1">
    <source>
        <dbReference type="SAM" id="MobiDB-lite"/>
    </source>
</evidence>
<protein>
    <submittedName>
        <fullName evidence="2">Uncharacterized protein</fullName>
    </submittedName>
</protein>
<comment type="caution">
    <text evidence="2">The sequence shown here is derived from an EMBL/GenBank/DDBJ whole genome shotgun (WGS) entry which is preliminary data.</text>
</comment>
<keyword evidence="3" id="KW-1185">Reference proteome</keyword>
<name>A0AAE0YBL7_9GAST</name>